<dbReference type="EMBL" id="CP066026">
    <property type="protein sequence ID" value="QQB90248.1"/>
    <property type="molecule type" value="Genomic_DNA"/>
</dbReference>
<evidence type="ECO:0000313" key="1">
    <source>
        <dbReference type="EMBL" id="QAT15535.1"/>
    </source>
</evidence>
<dbReference type="AlphaFoldDB" id="A0A410P0D7"/>
<gene>
    <name evidence="1" type="ORF">EQG53_14955</name>
    <name evidence="2" type="ORF">I6H83_07495</name>
</gene>
<organism evidence="1 3">
    <name type="scientific">Brevundimonas diminuta</name>
    <name type="common">Pseudomonas diminuta</name>
    <dbReference type="NCBI Taxonomy" id="293"/>
    <lineage>
        <taxon>Bacteria</taxon>
        <taxon>Pseudomonadati</taxon>
        <taxon>Pseudomonadota</taxon>
        <taxon>Alphaproteobacteria</taxon>
        <taxon>Caulobacterales</taxon>
        <taxon>Caulobacteraceae</taxon>
        <taxon>Brevundimonas</taxon>
    </lineage>
</organism>
<evidence type="ECO:0000313" key="3">
    <source>
        <dbReference type="Proteomes" id="UP000287388"/>
    </source>
</evidence>
<sequence length="158" mass="17550">MLIVLVEEHRKNFRRLVAGASALEAAHAAGTLSIRSQENLLRFYAAEVGLKFLLNSVQKVPFKHEISHKSDLHVEKYSHKLQDMVSDLKIPASRIPAPPPTQLRCIDGFNHGAGGQQFQLHAAHEAWRYGLTIEPNDEAAISSYLTAVLSYLSQEIAP</sequence>
<protein>
    <recommendedName>
        <fullName evidence="5">HEPN domain-containing protein</fullName>
    </recommendedName>
</protein>
<evidence type="ECO:0008006" key="5">
    <source>
        <dbReference type="Google" id="ProtNLM"/>
    </source>
</evidence>
<dbReference type="Proteomes" id="UP000596117">
    <property type="component" value="Chromosome"/>
</dbReference>
<keyword evidence="4" id="KW-1185">Reference proteome</keyword>
<dbReference type="EMBL" id="CP035093">
    <property type="protein sequence ID" value="QAT15535.1"/>
    <property type="molecule type" value="Genomic_DNA"/>
</dbReference>
<reference evidence="2 4" key="2">
    <citation type="submission" date="2020-12" db="EMBL/GenBank/DDBJ databases">
        <title>FDA dAtabase for Regulatory Grade micrObial Sequences (FDA-ARGOS): Supporting development and validation of Infectious Disease Dx tests.</title>
        <authorList>
            <person name="Kerrigan L."/>
            <person name="Long C."/>
            <person name="Tallon L."/>
            <person name="Sadzewicz L."/>
            <person name="Zhao X."/>
            <person name="Boylan J."/>
            <person name="Ott S."/>
            <person name="Bowen H."/>
            <person name="Vavikolanu K."/>
            <person name="Mehta A."/>
            <person name="Aluvathingal J."/>
            <person name="Nadendla S."/>
            <person name="Yan Y."/>
            <person name="Sichtig H."/>
        </authorList>
    </citation>
    <scope>NUCLEOTIDE SEQUENCE [LARGE SCALE GENOMIC DNA]</scope>
    <source>
        <strain evidence="2 4">FDAARGOS_1026</strain>
    </source>
</reference>
<accession>A0A410P0D7</accession>
<proteinExistence type="predicted"/>
<dbReference type="RefSeq" id="WP_128720294.1">
    <property type="nucleotide sequence ID" value="NZ_BJNC01000029.1"/>
</dbReference>
<evidence type="ECO:0000313" key="2">
    <source>
        <dbReference type="EMBL" id="QQB90248.1"/>
    </source>
</evidence>
<reference evidence="1 3" key="1">
    <citation type="submission" date="2019-01" db="EMBL/GenBank/DDBJ databases">
        <title>Brevundimonas diminuta Genome sequencing and assembly.</title>
        <authorList>
            <person name="Chen H."/>
        </authorList>
    </citation>
    <scope>NUCLEOTIDE SEQUENCE [LARGE SCALE GENOMIC DNA]</scope>
    <source>
        <strain evidence="1">ATCC</strain>
        <strain evidence="3">ATCC(B) 19146</strain>
    </source>
</reference>
<dbReference type="Proteomes" id="UP000287388">
    <property type="component" value="Chromosome"/>
</dbReference>
<dbReference type="KEGG" id="bdm:EQG53_14955"/>
<evidence type="ECO:0000313" key="4">
    <source>
        <dbReference type="Proteomes" id="UP000596117"/>
    </source>
</evidence>
<name>A0A410P0D7_BREDI</name>